<evidence type="ECO:0000313" key="7">
    <source>
        <dbReference type="Proteomes" id="UP000318055"/>
    </source>
</evidence>
<proteinExistence type="predicted"/>
<gene>
    <name evidence="6" type="ORF">FPZ54_09385</name>
</gene>
<organism evidence="6 7">
    <name type="scientific">Sphingomonas suaedae</name>
    <dbReference type="NCBI Taxonomy" id="2599297"/>
    <lineage>
        <taxon>Bacteria</taxon>
        <taxon>Pseudomonadati</taxon>
        <taxon>Pseudomonadota</taxon>
        <taxon>Alphaproteobacteria</taxon>
        <taxon>Sphingomonadales</taxon>
        <taxon>Sphingomonadaceae</taxon>
        <taxon>Sphingomonas</taxon>
    </lineage>
</organism>
<dbReference type="KEGG" id="ssua:FPZ54_09385"/>
<dbReference type="GO" id="GO:0006508">
    <property type="term" value="P:proteolysis"/>
    <property type="evidence" value="ECO:0007669"/>
    <property type="project" value="UniProtKB-KW"/>
</dbReference>
<feature type="chain" id="PRO_5022074783" evidence="4">
    <location>
        <begin position="29"/>
        <end position="465"/>
    </location>
</feature>
<dbReference type="AlphaFoldDB" id="A0A518RFJ3"/>
<keyword evidence="1" id="KW-0645">Protease</keyword>
<dbReference type="SUPFAM" id="SSF50156">
    <property type="entry name" value="PDZ domain-like"/>
    <property type="match status" value="2"/>
</dbReference>
<evidence type="ECO:0000256" key="1">
    <source>
        <dbReference type="ARBA" id="ARBA00022670"/>
    </source>
</evidence>
<dbReference type="InterPro" id="IPR001478">
    <property type="entry name" value="PDZ"/>
</dbReference>
<dbReference type="SUPFAM" id="SSF50494">
    <property type="entry name" value="Trypsin-like serine proteases"/>
    <property type="match status" value="1"/>
</dbReference>
<dbReference type="RefSeq" id="WP_145846639.1">
    <property type="nucleotide sequence ID" value="NZ_CP042239.1"/>
</dbReference>
<dbReference type="PANTHER" id="PTHR43343">
    <property type="entry name" value="PEPTIDASE S12"/>
    <property type="match status" value="1"/>
</dbReference>
<dbReference type="Pfam" id="PF17820">
    <property type="entry name" value="PDZ_6"/>
    <property type="match status" value="1"/>
</dbReference>
<dbReference type="InterPro" id="IPR001940">
    <property type="entry name" value="Peptidase_S1C"/>
</dbReference>
<dbReference type="InterPro" id="IPR036034">
    <property type="entry name" value="PDZ_sf"/>
</dbReference>
<feature type="domain" description="PDZ" evidence="5">
    <location>
        <begin position="270"/>
        <end position="350"/>
    </location>
</feature>
<feature type="compositionally biased region" description="Low complexity" evidence="3">
    <location>
        <begin position="80"/>
        <end position="96"/>
    </location>
</feature>
<dbReference type="SMART" id="SM00228">
    <property type="entry name" value="PDZ"/>
    <property type="match status" value="2"/>
</dbReference>
<keyword evidence="7" id="KW-1185">Reference proteome</keyword>
<dbReference type="InterPro" id="IPR041489">
    <property type="entry name" value="PDZ_6"/>
</dbReference>
<feature type="domain" description="PDZ" evidence="5">
    <location>
        <begin position="364"/>
        <end position="456"/>
    </location>
</feature>
<evidence type="ECO:0000256" key="2">
    <source>
        <dbReference type="ARBA" id="ARBA00022801"/>
    </source>
</evidence>
<dbReference type="Gene3D" id="2.40.10.120">
    <property type="match status" value="1"/>
</dbReference>
<accession>A0A518RFJ3</accession>
<dbReference type="InterPro" id="IPR051201">
    <property type="entry name" value="Chloro_Bact_Ser_Proteases"/>
</dbReference>
<evidence type="ECO:0000313" key="6">
    <source>
        <dbReference type="EMBL" id="QDX26211.1"/>
    </source>
</evidence>
<feature type="signal peptide" evidence="4">
    <location>
        <begin position="1"/>
        <end position="28"/>
    </location>
</feature>
<dbReference type="OrthoDB" id="9758917at2"/>
<dbReference type="InterPro" id="IPR009003">
    <property type="entry name" value="Peptidase_S1_PA"/>
</dbReference>
<keyword evidence="2" id="KW-0378">Hydrolase</keyword>
<reference evidence="6 7" key="1">
    <citation type="submission" date="2019-07" db="EMBL/GenBank/DDBJ databases">
        <title>Sphingomonas alkalisoli sp. nov., isolated from rhizosphere soil of Suaedae salsa.</title>
        <authorList>
            <person name="Zhang H."/>
            <person name="Xu L."/>
            <person name="Zhang J.-X."/>
            <person name="Sun J.-Q."/>
        </authorList>
    </citation>
    <scope>NUCLEOTIDE SEQUENCE [LARGE SCALE GENOMIC DNA]</scope>
    <source>
        <strain evidence="6 7">XS-10</strain>
    </source>
</reference>
<evidence type="ECO:0000256" key="3">
    <source>
        <dbReference type="SAM" id="MobiDB-lite"/>
    </source>
</evidence>
<dbReference type="PRINTS" id="PR00834">
    <property type="entry name" value="PROTEASES2C"/>
</dbReference>
<dbReference type="Gene3D" id="2.30.42.10">
    <property type="match status" value="2"/>
</dbReference>
<dbReference type="PANTHER" id="PTHR43343:SF3">
    <property type="entry name" value="PROTEASE DO-LIKE 8, CHLOROPLASTIC"/>
    <property type="match status" value="1"/>
</dbReference>
<keyword evidence="4" id="KW-0732">Signal</keyword>
<dbReference type="Pfam" id="PF13180">
    <property type="entry name" value="PDZ_2"/>
    <property type="match status" value="1"/>
</dbReference>
<evidence type="ECO:0000256" key="4">
    <source>
        <dbReference type="SAM" id="SignalP"/>
    </source>
</evidence>
<dbReference type="GO" id="GO:0004252">
    <property type="term" value="F:serine-type endopeptidase activity"/>
    <property type="evidence" value="ECO:0007669"/>
    <property type="project" value="InterPro"/>
</dbReference>
<dbReference type="EMBL" id="CP042239">
    <property type="protein sequence ID" value="QDX26211.1"/>
    <property type="molecule type" value="Genomic_DNA"/>
</dbReference>
<feature type="compositionally biased region" description="Basic and acidic residues" evidence="3">
    <location>
        <begin position="67"/>
        <end position="77"/>
    </location>
</feature>
<dbReference type="Pfam" id="PF13365">
    <property type="entry name" value="Trypsin_2"/>
    <property type="match status" value="1"/>
</dbReference>
<protein>
    <submittedName>
        <fullName evidence="6">PDZ domain-containing protein</fullName>
    </submittedName>
</protein>
<evidence type="ECO:0000259" key="5">
    <source>
        <dbReference type="PROSITE" id="PS50106"/>
    </source>
</evidence>
<dbReference type="Proteomes" id="UP000318055">
    <property type="component" value="Chromosome"/>
</dbReference>
<dbReference type="PROSITE" id="PS50106">
    <property type="entry name" value="PDZ"/>
    <property type="match status" value="2"/>
</dbReference>
<feature type="region of interest" description="Disordered" evidence="3">
    <location>
        <begin position="67"/>
        <end position="96"/>
    </location>
</feature>
<sequence>MMKSKVHSGLLAGVAVLAMIGTSMPVLPAAAQTAPFDSARGVYSYARDLKAVAPSVVKVIVLGQKQAERSGQEDDPFRGQSSAQRPPAQGAPQPIGSGSGVIIDAARGEILSNNHVVEKGTAFKIQLYDGRVVDAEVVGRDPQTDIALLRVKASGLRAIQMGDSGSIEVGDLAFAIGYPFGFDQTLTMGVISGLGRTGIGDGLQDFIQTDAAVNSGNSGGALIDSRGRLIGINTAIWSKSGDNSGIAFAVPINMAMAVADQLRRNGTVRRGRIGVTVGPVTVEAAAGGSTRGALVAEVSPDGAAARAGLRSGDIITSADGRAIEGPGNLTAILGVLEPGKTIALGYRRGGQTGTAQVRVEAPRPVQVQRPPSGSSQGLAALGATFRDVNASDRLPAQVRGAVVASLQPNSQAARSGLQTGDVIVGVNGEQVQSAAELARAFQNIAGGAILFVARGNSLIQLRLER</sequence>
<name>A0A518RFJ3_9SPHN</name>